<evidence type="ECO:0000256" key="1">
    <source>
        <dbReference type="SAM" id="MobiDB-lite"/>
    </source>
</evidence>
<dbReference type="Proteomes" id="UP000479710">
    <property type="component" value="Unassembled WGS sequence"/>
</dbReference>
<evidence type="ECO:0000313" key="2">
    <source>
        <dbReference type="EMBL" id="KAF0931771.1"/>
    </source>
</evidence>
<accession>A0A6G1F4H4</accession>
<comment type="caution">
    <text evidence="2">The sequence shown here is derived from an EMBL/GenBank/DDBJ whole genome shotgun (WGS) entry which is preliminary data.</text>
</comment>
<dbReference type="EMBL" id="SPHZ02000001">
    <property type="protein sequence ID" value="KAF0931771.1"/>
    <property type="molecule type" value="Genomic_DNA"/>
</dbReference>
<feature type="compositionally biased region" description="Basic and acidic residues" evidence="1">
    <location>
        <begin position="91"/>
        <end position="109"/>
    </location>
</feature>
<dbReference type="AlphaFoldDB" id="A0A6G1F4H4"/>
<protein>
    <submittedName>
        <fullName evidence="2">Uncharacterized protein</fullName>
    </submittedName>
</protein>
<sequence length="109" mass="11412">MAVVRRSGRRGSYAGRGSALLGETAGRPRASGAAEQRDDRPAPQSRRAVVGDGSGHRRDLSSARGRVTKSAMARAGFSSPTREAAMQHSSQEPKSKGGTADMERSTKSA</sequence>
<proteinExistence type="predicted"/>
<organism evidence="2 3">
    <name type="scientific">Oryza meyeriana var. granulata</name>
    <dbReference type="NCBI Taxonomy" id="110450"/>
    <lineage>
        <taxon>Eukaryota</taxon>
        <taxon>Viridiplantae</taxon>
        <taxon>Streptophyta</taxon>
        <taxon>Embryophyta</taxon>
        <taxon>Tracheophyta</taxon>
        <taxon>Spermatophyta</taxon>
        <taxon>Magnoliopsida</taxon>
        <taxon>Liliopsida</taxon>
        <taxon>Poales</taxon>
        <taxon>Poaceae</taxon>
        <taxon>BOP clade</taxon>
        <taxon>Oryzoideae</taxon>
        <taxon>Oryzeae</taxon>
        <taxon>Oryzinae</taxon>
        <taxon>Oryza</taxon>
        <taxon>Oryza meyeriana</taxon>
    </lineage>
</organism>
<keyword evidence="3" id="KW-1185">Reference proteome</keyword>
<reference evidence="2 3" key="1">
    <citation type="submission" date="2019-11" db="EMBL/GenBank/DDBJ databases">
        <title>Whole genome sequence of Oryza granulata.</title>
        <authorList>
            <person name="Li W."/>
        </authorList>
    </citation>
    <scope>NUCLEOTIDE SEQUENCE [LARGE SCALE GENOMIC DNA]</scope>
    <source>
        <strain evidence="3">cv. Menghai</strain>
        <tissue evidence="2">Leaf</tissue>
    </source>
</reference>
<gene>
    <name evidence="2" type="ORF">E2562_005753</name>
</gene>
<feature type="region of interest" description="Disordered" evidence="1">
    <location>
        <begin position="1"/>
        <end position="109"/>
    </location>
</feature>
<evidence type="ECO:0000313" key="3">
    <source>
        <dbReference type="Proteomes" id="UP000479710"/>
    </source>
</evidence>
<name>A0A6G1F4H4_9ORYZ</name>
<feature type="compositionally biased region" description="Low complexity" evidence="1">
    <location>
        <begin position="1"/>
        <end position="19"/>
    </location>
</feature>